<dbReference type="InterPro" id="IPR013325">
    <property type="entry name" value="RNA_pol_sigma_r2"/>
</dbReference>
<dbReference type="Gene3D" id="1.10.1740.10">
    <property type="match status" value="1"/>
</dbReference>
<accession>A0ABW4Z9E9</accession>
<dbReference type="RefSeq" id="WP_377089097.1">
    <property type="nucleotide sequence ID" value="NZ_JBHSJL010000014.1"/>
</dbReference>
<dbReference type="PANTHER" id="PTHR43133:SF8">
    <property type="entry name" value="RNA POLYMERASE SIGMA FACTOR HI_1459-RELATED"/>
    <property type="match status" value="1"/>
</dbReference>
<evidence type="ECO:0000256" key="2">
    <source>
        <dbReference type="ARBA" id="ARBA00023082"/>
    </source>
</evidence>
<dbReference type="EMBL" id="JBHUJB010000025">
    <property type="protein sequence ID" value="MFD2158451.1"/>
    <property type="molecule type" value="Genomic_DNA"/>
</dbReference>
<dbReference type="PANTHER" id="PTHR43133">
    <property type="entry name" value="RNA POLYMERASE ECF-TYPE SIGMA FACTO"/>
    <property type="match status" value="1"/>
</dbReference>
<dbReference type="InterPro" id="IPR014284">
    <property type="entry name" value="RNA_pol_sigma-70_dom"/>
</dbReference>
<gene>
    <name evidence="6" type="ORF">ACFSW8_06035</name>
</gene>
<sequence length="194" mass="23119">MEQTRYTLIERLKDQQNEAAWQTFSSTYEAYIYVVLKRLGVTHEEAVDLRQDILLKLWKKLPTFDYQPEKAKFRTWLCQVIRNTAFTYLSSKNSEKARIDLYFSEENNPANKESKLDSIMDEEWRSYISNTAMEALREKFNAQSIEIFERSLEGAKAPELAAEYNLQENTIYRIKNRVKERLIVEIARLRKELE</sequence>
<comment type="caution">
    <text evidence="6">The sequence shown here is derived from an EMBL/GenBank/DDBJ whole genome shotgun (WGS) entry which is preliminary data.</text>
</comment>
<keyword evidence="2" id="KW-0731">Sigma factor</keyword>
<name>A0ABW4Z9E9_9BACT</name>
<proteinExistence type="predicted"/>
<dbReference type="InterPro" id="IPR007627">
    <property type="entry name" value="RNA_pol_sigma70_r2"/>
</dbReference>
<evidence type="ECO:0000256" key="4">
    <source>
        <dbReference type="ARBA" id="ARBA00023163"/>
    </source>
</evidence>
<keyword evidence="3" id="KW-0238">DNA-binding</keyword>
<evidence type="ECO:0000313" key="7">
    <source>
        <dbReference type="Proteomes" id="UP001597389"/>
    </source>
</evidence>
<dbReference type="Pfam" id="PF04542">
    <property type="entry name" value="Sigma70_r2"/>
    <property type="match status" value="1"/>
</dbReference>
<keyword evidence="4" id="KW-0804">Transcription</keyword>
<dbReference type="InterPro" id="IPR039425">
    <property type="entry name" value="RNA_pol_sigma-70-like"/>
</dbReference>
<protein>
    <submittedName>
        <fullName evidence="6">RNA polymerase sigma factor</fullName>
    </submittedName>
</protein>
<evidence type="ECO:0000313" key="6">
    <source>
        <dbReference type="EMBL" id="MFD2158451.1"/>
    </source>
</evidence>
<organism evidence="6 7">
    <name type="scientific">Rubritalea tangerina</name>
    <dbReference type="NCBI Taxonomy" id="430798"/>
    <lineage>
        <taxon>Bacteria</taxon>
        <taxon>Pseudomonadati</taxon>
        <taxon>Verrucomicrobiota</taxon>
        <taxon>Verrucomicrobiia</taxon>
        <taxon>Verrucomicrobiales</taxon>
        <taxon>Rubritaleaceae</taxon>
        <taxon>Rubritalea</taxon>
    </lineage>
</organism>
<reference evidence="7" key="1">
    <citation type="journal article" date="2019" name="Int. J. Syst. Evol. Microbiol.">
        <title>The Global Catalogue of Microorganisms (GCM) 10K type strain sequencing project: providing services to taxonomists for standard genome sequencing and annotation.</title>
        <authorList>
            <consortium name="The Broad Institute Genomics Platform"/>
            <consortium name="The Broad Institute Genome Sequencing Center for Infectious Disease"/>
            <person name="Wu L."/>
            <person name="Ma J."/>
        </authorList>
    </citation>
    <scope>NUCLEOTIDE SEQUENCE [LARGE SCALE GENOMIC DNA]</scope>
    <source>
        <strain evidence="7">CCUG 57942</strain>
    </source>
</reference>
<keyword evidence="7" id="KW-1185">Reference proteome</keyword>
<evidence type="ECO:0000259" key="5">
    <source>
        <dbReference type="Pfam" id="PF04542"/>
    </source>
</evidence>
<dbReference type="NCBIfam" id="TIGR02937">
    <property type="entry name" value="sigma70-ECF"/>
    <property type="match status" value="1"/>
</dbReference>
<keyword evidence="1" id="KW-0805">Transcription regulation</keyword>
<evidence type="ECO:0000256" key="1">
    <source>
        <dbReference type="ARBA" id="ARBA00023015"/>
    </source>
</evidence>
<dbReference type="SUPFAM" id="SSF88946">
    <property type="entry name" value="Sigma2 domain of RNA polymerase sigma factors"/>
    <property type="match status" value="1"/>
</dbReference>
<evidence type="ECO:0000256" key="3">
    <source>
        <dbReference type="ARBA" id="ARBA00023125"/>
    </source>
</evidence>
<feature type="domain" description="RNA polymerase sigma-70 region 2" evidence="5">
    <location>
        <begin position="28"/>
        <end position="93"/>
    </location>
</feature>
<dbReference type="Proteomes" id="UP001597389">
    <property type="component" value="Unassembled WGS sequence"/>
</dbReference>